<sequence>MAGVDGAMLELGIIALLMIVVLLLLCFIAHRGQPVRRCCRCGDPRHCPLHQGIGSSLSAGK</sequence>
<keyword evidence="1" id="KW-1133">Transmembrane helix</keyword>
<feature type="transmembrane region" description="Helical" evidence="1">
    <location>
        <begin position="6"/>
        <end position="28"/>
    </location>
</feature>
<accession>A0A7W3IJ69</accession>
<comment type="caution">
    <text evidence="2">The sequence shown here is derived from an EMBL/GenBank/DDBJ whole genome shotgun (WGS) entry which is preliminary data.</text>
</comment>
<reference evidence="2 3" key="1">
    <citation type="submission" date="2020-08" db="EMBL/GenBank/DDBJ databases">
        <title>Stenotrophomonas tumulicola JCM 30961.</title>
        <authorList>
            <person name="Deng Y."/>
        </authorList>
    </citation>
    <scope>NUCLEOTIDE SEQUENCE [LARGE SCALE GENOMIC DNA]</scope>
    <source>
        <strain evidence="2 3">JCM 30961</strain>
    </source>
</reference>
<organism evidence="2 3">
    <name type="scientific">Stenotrophomonas tumulicola</name>
    <dbReference type="NCBI Taxonomy" id="1685415"/>
    <lineage>
        <taxon>Bacteria</taxon>
        <taxon>Pseudomonadati</taxon>
        <taxon>Pseudomonadota</taxon>
        <taxon>Gammaproteobacteria</taxon>
        <taxon>Lysobacterales</taxon>
        <taxon>Lysobacteraceae</taxon>
        <taxon>Stenotrophomonas</taxon>
    </lineage>
</organism>
<dbReference type="RefSeq" id="WP_182341785.1">
    <property type="nucleotide sequence ID" value="NZ_JACGXS010000014.1"/>
</dbReference>
<dbReference type="EMBL" id="JACGXS010000014">
    <property type="protein sequence ID" value="MBA8683662.1"/>
    <property type="molecule type" value="Genomic_DNA"/>
</dbReference>
<keyword evidence="1" id="KW-0812">Transmembrane</keyword>
<keyword evidence="1" id="KW-0472">Membrane</keyword>
<keyword evidence="3" id="KW-1185">Reference proteome</keyword>
<evidence type="ECO:0008006" key="4">
    <source>
        <dbReference type="Google" id="ProtNLM"/>
    </source>
</evidence>
<proteinExistence type="predicted"/>
<protein>
    <recommendedName>
        <fullName evidence="4">FeoB-associated Cys-rich membrane protein</fullName>
    </recommendedName>
</protein>
<gene>
    <name evidence="2" type="ORF">H4O11_17815</name>
</gene>
<evidence type="ECO:0000313" key="2">
    <source>
        <dbReference type="EMBL" id="MBA8683662.1"/>
    </source>
</evidence>
<evidence type="ECO:0000313" key="3">
    <source>
        <dbReference type="Proteomes" id="UP000547058"/>
    </source>
</evidence>
<dbReference type="Proteomes" id="UP000547058">
    <property type="component" value="Unassembled WGS sequence"/>
</dbReference>
<evidence type="ECO:0000256" key="1">
    <source>
        <dbReference type="SAM" id="Phobius"/>
    </source>
</evidence>
<name>A0A7W3IJ69_9GAMM</name>
<dbReference type="AlphaFoldDB" id="A0A7W3IJ69"/>